<dbReference type="EMBL" id="KZ678383">
    <property type="protein sequence ID" value="PSS00590.1"/>
    <property type="molecule type" value="Genomic_DNA"/>
</dbReference>
<dbReference type="InParanoid" id="A0A2T3AJ87"/>
<dbReference type="OrthoDB" id="4590138at2759"/>
<accession>A0A2T3AJ87</accession>
<evidence type="ECO:0000313" key="2">
    <source>
        <dbReference type="Proteomes" id="UP000241462"/>
    </source>
</evidence>
<dbReference type="PANTHER" id="PTHR39474">
    <property type="entry name" value="UNNAMED PRODUCT"/>
    <property type="match status" value="1"/>
</dbReference>
<dbReference type="AlphaFoldDB" id="A0A2T3AJ87"/>
<protein>
    <submittedName>
        <fullName evidence="1">Uncharacterized protein</fullName>
    </submittedName>
</protein>
<keyword evidence="2" id="KW-1185">Reference proteome</keyword>
<organism evidence="1 2">
    <name type="scientific">Coniella lustricola</name>
    <dbReference type="NCBI Taxonomy" id="2025994"/>
    <lineage>
        <taxon>Eukaryota</taxon>
        <taxon>Fungi</taxon>
        <taxon>Dikarya</taxon>
        <taxon>Ascomycota</taxon>
        <taxon>Pezizomycotina</taxon>
        <taxon>Sordariomycetes</taxon>
        <taxon>Sordariomycetidae</taxon>
        <taxon>Diaporthales</taxon>
        <taxon>Schizoparmaceae</taxon>
        <taxon>Coniella</taxon>
    </lineage>
</organism>
<name>A0A2T3AJ87_9PEZI</name>
<feature type="non-terminal residue" evidence="1">
    <location>
        <position position="1"/>
    </location>
</feature>
<dbReference type="Proteomes" id="UP000241462">
    <property type="component" value="Unassembled WGS sequence"/>
</dbReference>
<gene>
    <name evidence="1" type="ORF">BD289DRAFT_334684</name>
</gene>
<dbReference type="STRING" id="2025994.A0A2T3AJ87"/>
<reference evidence="1 2" key="1">
    <citation type="journal article" date="2018" name="Mycol. Prog.">
        <title>Coniella lustricola, a new species from submerged detritus.</title>
        <authorList>
            <person name="Raudabaugh D.B."/>
            <person name="Iturriaga T."/>
            <person name="Carver A."/>
            <person name="Mondo S."/>
            <person name="Pangilinan J."/>
            <person name="Lipzen A."/>
            <person name="He G."/>
            <person name="Amirebrahimi M."/>
            <person name="Grigoriev I.V."/>
            <person name="Miller A.N."/>
        </authorList>
    </citation>
    <scope>NUCLEOTIDE SEQUENCE [LARGE SCALE GENOMIC DNA]</scope>
    <source>
        <strain evidence="1 2">B22-T-1</strain>
    </source>
</reference>
<feature type="non-terminal residue" evidence="1">
    <location>
        <position position="62"/>
    </location>
</feature>
<proteinExistence type="predicted"/>
<dbReference type="PANTHER" id="PTHR39474:SF1">
    <property type="entry name" value="FUNGAL SPECIFIC TRANSCRIPTION FACTOR"/>
    <property type="match status" value="1"/>
</dbReference>
<evidence type="ECO:0000313" key="1">
    <source>
        <dbReference type="EMBL" id="PSS00590.1"/>
    </source>
</evidence>
<sequence length="62" mass="6909">TLEVDGKTVALDHLGPIVVGKDGTISRIANWGEMAEIERQNTLRILGKRNQLRLAALREEKN</sequence>